<evidence type="ECO:0000256" key="2">
    <source>
        <dbReference type="SAM" id="Phobius"/>
    </source>
</evidence>
<evidence type="ECO:0000313" key="3">
    <source>
        <dbReference type="EMBL" id="MEP0865402.1"/>
    </source>
</evidence>
<dbReference type="InterPro" id="IPR040377">
    <property type="entry name" value="Ssl2009-like"/>
</dbReference>
<dbReference type="EMBL" id="JAMPKK010000025">
    <property type="protein sequence ID" value="MEP0865402.1"/>
    <property type="molecule type" value="Genomic_DNA"/>
</dbReference>
<feature type="transmembrane region" description="Helical" evidence="2">
    <location>
        <begin position="6"/>
        <end position="30"/>
    </location>
</feature>
<protein>
    <recommendedName>
        <fullName evidence="5">Gas vesicle protein</fullName>
    </recommendedName>
</protein>
<dbReference type="Proteomes" id="UP001442494">
    <property type="component" value="Unassembled WGS sequence"/>
</dbReference>
<evidence type="ECO:0000313" key="4">
    <source>
        <dbReference type="Proteomes" id="UP001442494"/>
    </source>
</evidence>
<proteinExistence type="predicted"/>
<dbReference type="PANTHER" id="PTHR34048">
    <property type="entry name" value="LOW-DENSITY RECEPTOR-LIKE PROTEIN"/>
    <property type="match status" value="1"/>
</dbReference>
<accession>A0ABV0JRW9</accession>
<evidence type="ECO:0008006" key="5">
    <source>
        <dbReference type="Google" id="ProtNLM"/>
    </source>
</evidence>
<reference evidence="3 4" key="1">
    <citation type="submission" date="2022-04" db="EMBL/GenBank/DDBJ databases">
        <title>Positive selection, recombination, and allopatry shape intraspecific diversity of widespread and dominant cyanobacteria.</title>
        <authorList>
            <person name="Wei J."/>
            <person name="Shu W."/>
            <person name="Hu C."/>
        </authorList>
    </citation>
    <scope>NUCLEOTIDE SEQUENCE [LARGE SCALE GENOMIC DNA]</scope>
    <source>
        <strain evidence="3 4">GB2-A5</strain>
    </source>
</reference>
<evidence type="ECO:0000256" key="1">
    <source>
        <dbReference type="SAM" id="MobiDB-lite"/>
    </source>
</evidence>
<gene>
    <name evidence="3" type="ORF">NDI37_13085</name>
</gene>
<keyword evidence="2" id="KW-0812">Transmembrane</keyword>
<name>A0ABV0JRW9_9CYAN</name>
<keyword evidence="2" id="KW-1133">Transmembrane helix</keyword>
<feature type="region of interest" description="Disordered" evidence="1">
    <location>
        <begin position="34"/>
        <end position="65"/>
    </location>
</feature>
<comment type="caution">
    <text evidence="3">The sequence shown here is derived from an EMBL/GenBank/DDBJ whole genome shotgun (WGS) entry which is preliminary data.</text>
</comment>
<sequence>MSQRDGFGSGFLAGTIVGGLVGGIVGALIASGRTSEADAKDASLLNSGASEAKAGKGRKRQLKDSDSIEFARRGLEDKIAQLNAAIDDVRTQLGNVNGNAVEIERERFSPSDALSSLPKDP</sequence>
<dbReference type="RefSeq" id="WP_190426306.1">
    <property type="nucleotide sequence ID" value="NZ_JAMPKK010000025.1"/>
</dbReference>
<organism evidence="3 4">
    <name type="scientific">Funiculus sociatus GB2-A5</name>
    <dbReference type="NCBI Taxonomy" id="2933946"/>
    <lineage>
        <taxon>Bacteria</taxon>
        <taxon>Bacillati</taxon>
        <taxon>Cyanobacteriota</taxon>
        <taxon>Cyanophyceae</taxon>
        <taxon>Coleofasciculales</taxon>
        <taxon>Coleofasciculaceae</taxon>
        <taxon>Funiculus</taxon>
    </lineage>
</organism>
<dbReference type="PANTHER" id="PTHR34048:SF3">
    <property type="entry name" value="LOW-DENSITY RECEPTOR-LIKE PROTEIN"/>
    <property type="match status" value="1"/>
</dbReference>
<keyword evidence="2" id="KW-0472">Membrane</keyword>
<keyword evidence="4" id="KW-1185">Reference proteome</keyword>